<comment type="caution">
    <text evidence="3">The sequence shown here is derived from an EMBL/GenBank/DDBJ whole genome shotgun (WGS) entry which is preliminary data.</text>
</comment>
<dbReference type="PANTHER" id="PTHR38781">
    <property type="entry name" value="ANTITOXIN DINJ-RELATED"/>
    <property type="match status" value="1"/>
</dbReference>
<dbReference type="PANTHER" id="PTHR38781:SF1">
    <property type="entry name" value="ANTITOXIN DINJ-RELATED"/>
    <property type="match status" value="1"/>
</dbReference>
<dbReference type="EMBL" id="DVMJ01000106">
    <property type="protein sequence ID" value="HIU14670.1"/>
    <property type="molecule type" value="Genomic_DNA"/>
</dbReference>
<evidence type="ECO:0000256" key="2">
    <source>
        <dbReference type="ARBA" id="ARBA00022649"/>
    </source>
</evidence>
<comment type="similarity">
    <text evidence="1">Belongs to the RelB/DinJ antitoxin family.</text>
</comment>
<dbReference type="InterPro" id="IPR013321">
    <property type="entry name" value="Arc_rbn_hlx_hlx"/>
</dbReference>
<evidence type="ECO:0000313" key="3">
    <source>
        <dbReference type="EMBL" id="HIU14670.1"/>
    </source>
</evidence>
<name>A0A9D1HQ46_9FIRM</name>
<evidence type="ECO:0000313" key="4">
    <source>
        <dbReference type="Proteomes" id="UP000824175"/>
    </source>
</evidence>
<dbReference type="GO" id="GO:0006351">
    <property type="term" value="P:DNA-templated transcription"/>
    <property type="evidence" value="ECO:0007669"/>
    <property type="project" value="TreeGrafter"/>
</dbReference>
<keyword evidence="2" id="KW-1277">Toxin-antitoxin system</keyword>
<reference evidence="3" key="2">
    <citation type="journal article" date="2021" name="PeerJ">
        <title>Extensive microbial diversity within the chicken gut microbiome revealed by metagenomics and culture.</title>
        <authorList>
            <person name="Gilroy R."/>
            <person name="Ravi A."/>
            <person name="Getino M."/>
            <person name="Pursley I."/>
            <person name="Horton D.L."/>
            <person name="Alikhan N.F."/>
            <person name="Baker D."/>
            <person name="Gharbi K."/>
            <person name="Hall N."/>
            <person name="Watson M."/>
            <person name="Adriaenssens E.M."/>
            <person name="Foster-Nyarko E."/>
            <person name="Jarju S."/>
            <person name="Secka A."/>
            <person name="Antonio M."/>
            <person name="Oren A."/>
            <person name="Chaudhuri R.R."/>
            <person name="La Ragione R."/>
            <person name="Hildebrand F."/>
            <person name="Pallen M.J."/>
        </authorList>
    </citation>
    <scope>NUCLEOTIDE SEQUENCE</scope>
    <source>
        <strain evidence="3">CHK195-11698</strain>
    </source>
</reference>
<dbReference type="AlphaFoldDB" id="A0A9D1HQ46"/>
<dbReference type="GO" id="GO:0006355">
    <property type="term" value="P:regulation of DNA-templated transcription"/>
    <property type="evidence" value="ECO:0007669"/>
    <property type="project" value="InterPro"/>
</dbReference>
<reference evidence="3" key="1">
    <citation type="submission" date="2020-10" db="EMBL/GenBank/DDBJ databases">
        <authorList>
            <person name="Gilroy R."/>
        </authorList>
    </citation>
    <scope>NUCLEOTIDE SEQUENCE</scope>
    <source>
        <strain evidence="3">CHK195-11698</strain>
    </source>
</reference>
<proteinExistence type="inferred from homology"/>
<dbReference type="Proteomes" id="UP000824175">
    <property type="component" value="Unassembled WGS sequence"/>
</dbReference>
<dbReference type="NCBIfam" id="TIGR02384">
    <property type="entry name" value="RelB_DinJ"/>
    <property type="match status" value="1"/>
</dbReference>
<organism evidence="3 4">
    <name type="scientific">Candidatus Fimiplasma intestinipullorum</name>
    <dbReference type="NCBI Taxonomy" id="2840825"/>
    <lineage>
        <taxon>Bacteria</taxon>
        <taxon>Bacillati</taxon>
        <taxon>Bacillota</taxon>
        <taxon>Clostridia</taxon>
        <taxon>Eubacteriales</taxon>
        <taxon>Candidatus Fimiplasma</taxon>
    </lineage>
</organism>
<sequence length="90" mass="10370">MPSVNFNVRIDEKVKKESEEIFNELGINLTTAVNVFLRKAIKAGGFPFDVRLTDSYNQDTIDALSEAERLLHDPTTKRYNVEEALRELKR</sequence>
<dbReference type="Pfam" id="PF04221">
    <property type="entry name" value="RelB"/>
    <property type="match status" value="1"/>
</dbReference>
<dbReference type="Gene3D" id="1.10.1220.10">
    <property type="entry name" value="Met repressor-like"/>
    <property type="match status" value="1"/>
</dbReference>
<dbReference type="InterPro" id="IPR007337">
    <property type="entry name" value="RelB/DinJ"/>
</dbReference>
<gene>
    <name evidence="3" type="ORF">IAD15_11495</name>
</gene>
<evidence type="ECO:0000256" key="1">
    <source>
        <dbReference type="ARBA" id="ARBA00010562"/>
    </source>
</evidence>
<protein>
    <submittedName>
        <fullName evidence="3">Type II toxin-antitoxin system RelB/DinJ family antitoxin</fullName>
    </submittedName>
</protein>
<accession>A0A9D1HQ46</accession>